<dbReference type="SUPFAM" id="SSF55486">
    <property type="entry name" value="Metalloproteases ('zincins'), catalytic domain"/>
    <property type="match status" value="1"/>
</dbReference>
<protein>
    <submittedName>
        <fullName evidence="2">Uncharacterized protein</fullName>
    </submittedName>
</protein>
<keyword evidence="1" id="KW-0732">Signal</keyword>
<evidence type="ECO:0000313" key="3">
    <source>
        <dbReference type="Proteomes" id="UP000316639"/>
    </source>
</evidence>
<feature type="chain" id="PRO_5021739011" evidence="1">
    <location>
        <begin position="22"/>
        <end position="255"/>
    </location>
</feature>
<evidence type="ECO:0000313" key="2">
    <source>
        <dbReference type="EMBL" id="TWP49963.1"/>
    </source>
</evidence>
<sequence length="255" mass="27449">MTRILLAALAMLVAAAPTASADELPVVDVLVLYTPKALHGAGGVEQLKAIAQKNADYTNGAFINSYAEVRTRIVAVEPAPDYNPSGKEESPAAYDYTVRTPASAAAVRDRVRADVVHVMAAEVGGFSNSQRRPVPTTSEGPGKKVLVGFDRPETFFAHELGHLLGLDHDEHLGPGRGDGYDYVRGYVAPSLKWRTIMAYETQCKDAGTTCPDVQYFSNPSLTYEGERLGVPKGELHEADEVSMLNESAPIVAAYR</sequence>
<dbReference type="RefSeq" id="WP_146354063.1">
    <property type="nucleotide sequence ID" value="NZ_VOBR01000014.1"/>
</dbReference>
<gene>
    <name evidence="2" type="ORF">FKR81_22285</name>
</gene>
<comment type="caution">
    <text evidence="2">The sequence shown here is derived from an EMBL/GenBank/DDBJ whole genome shotgun (WGS) entry which is preliminary data.</text>
</comment>
<keyword evidence="3" id="KW-1185">Reference proteome</keyword>
<name>A0A563EQP9_9PSEU</name>
<accession>A0A563EQP9</accession>
<reference evidence="2 3" key="1">
    <citation type="submission" date="2019-07" db="EMBL/GenBank/DDBJ databases">
        <title>Lentzea xizangensis sp. nov., isolated from Qinghai-Tibetan Plateau Soils.</title>
        <authorList>
            <person name="Huang J."/>
        </authorList>
    </citation>
    <scope>NUCLEOTIDE SEQUENCE [LARGE SCALE GENOMIC DNA]</scope>
    <source>
        <strain evidence="2 3">FXJ1.1311</strain>
    </source>
</reference>
<dbReference type="OrthoDB" id="3976083at2"/>
<evidence type="ECO:0000256" key="1">
    <source>
        <dbReference type="SAM" id="SignalP"/>
    </source>
</evidence>
<dbReference type="Proteomes" id="UP000316639">
    <property type="component" value="Unassembled WGS sequence"/>
</dbReference>
<dbReference type="AlphaFoldDB" id="A0A563EQP9"/>
<organism evidence="2 3">
    <name type="scientific">Lentzea tibetensis</name>
    <dbReference type="NCBI Taxonomy" id="2591470"/>
    <lineage>
        <taxon>Bacteria</taxon>
        <taxon>Bacillati</taxon>
        <taxon>Actinomycetota</taxon>
        <taxon>Actinomycetes</taxon>
        <taxon>Pseudonocardiales</taxon>
        <taxon>Pseudonocardiaceae</taxon>
        <taxon>Lentzea</taxon>
    </lineage>
</organism>
<dbReference type="Pfam" id="PF13688">
    <property type="entry name" value="Reprolysin_5"/>
    <property type="match status" value="1"/>
</dbReference>
<dbReference type="EMBL" id="VOBR01000014">
    <property type="protein sequence ID" value="TWP49963.1"/>
    <property type="molecule type" value="Genomic_DNA"/>
</dbReference>
<proteinExistence type="predicted"/>
<feature type="signal peptide" evidence="1">
    <location>
        <begin position="1"/>
        <end position="21"/>
    </location>
</feature>